<dbReference type="InterPro" id="IPR049052">
    <property type="entry name" value="nSTAND1"/>
</dbReference>
<dbReference type="EMBL" id="CP011454">
    <property type="protein sequence ID" value="AMW06030.1"/>
    <property type="molecule type" value="Genomic_DNA"/>
</dbReference>
<dbReference type="Proteomes" id="UP000076404">
    <property type="component" value="Chromosome"/>
</dbReference>
<dbReference type="InterPro" id="IPR027417">
    <property type="entry name" value="P-loop_NTPase"/>
</dbReference>
<accession>A0A143BNF9</accession>
<feature type="domain" description="Novel STAND NTPase 1" evidence="1">
    <location>
        <begin position="8"/>
        <end position="463"/>
    </location>
</feature>
<proteinExistence type="predicted"/>
<dbReference type="RefSeq" id="WP_026848235.1">
    <property type="nucleotide sequence ID" value="NZ_CP011454.1"/>
</dbReference>
<evidence type="ECO:0000313" key="3">
    <source>
        <dbReference type="Proteomes" id="UP000076404"/>
    </source>
</evidence>
<reference evidence="2 3" key="1">
    <citation type="journal article" date="2014" name="Proc. Natl. Acad. Sci. U.S.A.">
        <title>Functional type 2 photosynthetic reaction centers found in the rare bacterial phylum Gemmatimonadetes.</title>
        <authorList>
            <person name="Zeng Y."/>
            <person name="Feng F."/>
            <person name="Medova H."/>
            <person name="Dean J."/>
            <person name="Koblizek M."/>
        </authorList>
    </citation>
    <scope>NUCLEOTIDE SEQUENCE [LARGE SCALE GENOMIC DNA]</scope>
    <source>
        <strain evidence="2 3">AP64</strain>
    </source>
</reference>
<sequence>MKLPRANPYVGLRPFRTDDAPYFFGRRPQITELMERLPRARFVPLLGAPGCGKTSLMLAGVVPALPTTPATAARDRWITALCRPGAAPLFQLARALLTVGGEPPGASTDEAAEALAQRLRTDGVDALWPLLRASANGNDSREGHGPLLLIVDQFEELLTATPPLGRTGDGSAIDLAVQQQRATDRAQRLADAQRFVALLLALTSASDVPVYVLCAIRSDVIGACDQFEGLPDRINRDGYLVPPLSDAQLTAAIEQPALLAGGQVAPELTQHLLAHGGGYPDLLPAVQHALYRSWDALRAADPSATVLESAHLDGVGGLALALPAHVEQLLTGYDRELVSRLFKRLTDTDVSGRRRRRSVRRQELRALLLPPDDTGTSPAGLPDVTGRRGAASARLDELLAALTQDGSNILTCVPDQTASNPRYELTSDCLLRQWLTLQTWMDEERALAEWFYAIADRAARYARGAEVELLPRPSWQLARQRLHSVISEAWIAGRYDDADAPLRLIQSFVEVSRGARLRRTVTRGGVAALLIAVVALVQFQITQAQAHIKKEQLKTSLYTSLQRFADTDPTYGAVLAGFVGVELSEDSLRESVSRLQDHPRALLELPRVTAAAILDSTHLITALTNGDVAIVTTTVPQQRIGALPRRSTAMPVTWLALRPNRTVVTVDAAGVVESFRLDNLRAPTALARRDSLGAAVVELRVSADSSAMAMRTADGRLRLWSSEANARPVLVADSQRVTAVAFAAVDGDRLVYASLRTDSAARRSGRLVAVSGLREVPVFTPIATDLPDSVRAVALPADGRVLAIVNTDVLEVRANGERSTLANYHPTGLAVSPDSLAQVLVGSVEGRVDVLFPGRLTTPVPFTQHADASSAVYLEGGRYVLSAAADNTLWWTSRDEPSRRYALLGHRAPVQAARAQSSHGLLITLDDDGRLRSWRPADWYQRYLLNGARSSVAPLLLSRFGERVLTTLAGSLVVEDSQRVRTAATLPASSVQLLAASPGGTSAVLGDSSAQRWSWSDRADVAAKPLVPLRAGFGANGMRYSTNGAVLFAVHADSSVSVLNAATMIERPLAAWGAVPVWSAPSLDSTGALVAYTDARGVQVRAVNSAQLVRQFSRSGAAPMVSQLLFPSGKRLLWMQADGRLQLRELARAADSVPRAPFTGAPGTRIETLAARADEYVFAYVTDKGGLYLLEVLPTSLRQVPLTMRLSNNDAVRHVAFDSTGLRLVATTAFGGVYVWELWWDAAASRMEARPLLQRTHTPRVPRTAPVQMAATVFSRDGKRLHSVMHLPGQPSRRMSWDLDANLVRQQADQWQSRCVDFASLFNEASREFTRDASTCRFDVSTAGPARQR</sequence>
<reference evidence="2 3" key="2">
    <citation type="journal article" date="2016" name="Environ. Microbiol. Rep.">
        <title>Metagenomic evidence for the presence of phototrophic Gemmatimonadetes bacteria in diverse environments.</title>
        <authorList>
            <person name="Zeng Y."/>
            <person name="Baumbach J."/>
            <person name="Barbosa E.G."/>
            <person name="Azevedo V."/>
            <person name="Zhang C."/>
            <person name="Koblizek M."/>
        </authorList>
    </citation>
    <scope>NUCLEOTIDE SEQUENCE [LARGE SCALE GENOMIC DNA]</scope>
    <source>
        <strain evidence="2 3">AP64</strain>
    </source>
</reference>
<evidence type="ECO:0000313" key="2">
    <source>
        <dbReference type="EMBL" id="AMW06030.1"/>
    </source>
</evidence>
<dbReference type="SUPFAM" id="SSF52540">
    <property type="entry name" value="P-loop containing nucleoside triphosphate hydrolases"/>
    <property type="match status" value="1"/>
</dbReference>
<dbReference type="eggNOG" id="COG1674">
    <property type="taxonomic scope" value="Bacteria"/>
</dbReference>
<dbReference type="Pfam" id="PF20703">
    <property type="entry name" value="nSTAND1"/>
    <property type="match status" value="1"/>
</dbReference>
<name>A0A143BNF9_9BACT</name>
<dbReference type="KEGG" id="gph:GEMMAAP_17040"/>
<dbReference type="OrthoDB" id="434800at2"/>
<dbReference type="SMART" id="SM00320">
    <property type="entry name" value="WD40"/>
    <property type="match status" value="3"/>
</dbReference>
<protein>
    <recommendedName>
        <fullName evidence="1">Novel STAND NTPase 1 domain-containing protein</fullName>
    </recommendedName>
</protein>
<organism evidence="2 3">
    <name type="scientific">Gemmatimonas phototrophica</name>
    <dbReference type="NCBI Taxonomy" id="1379270"/>
    <lineage>
        <taxon>Bacteria</taxon>
        <taxon>Pseudomonadati</taxon>
        <taxon>Gemmatimonadota</taxon>
        <taxon>Gemmatimonadia</taxon>
        <taxon>Gemmatimonadales</taxon>
        <taxon>Gemmatimonadaceae</taxon>
        <taxon>Gemmatimonas</taxon>
    </lineage>
</organism>
<gene>
    <name evidence="2" type="ORF">GEMMAAP_17040</name>
</gene>
<evidence type="ECO:0000259" key="1">
    <source>
        <dbReference type="Pfam" id="PF20703"/>
    </source>
</evidence>
<dbReference type="STRING" id="1379270.GEMMAAP_17040"/>
<dbReference type="InterPro" id="IPR015943">
    <property type="entry name" value="WD40/YVTN_repeat-like_dom_sf"/>
</dbReference>
<keyword evidence="3" id="KW-1185">Reference proteome</keyword>
<dbReference type="SUPFAM" id="SSF82171">
    <property type="entry name" value="DPP6 N-terminal domain-like"/>
    <property type="match status" value="2"/>
</dbReference>
<dbReference type="Gene3D" id="2.130.10.10">
    <property type="entry name" value="YVTN repeat-like/Quinoprotein amine dehydrogenase"/>
    <property type="match status" value="3"/>
</dbReference>
<dbReference type="InterPro" id="IPR001680">
    <property type="entry name" value="WD40_rpt"/>
</dbReference>